<feature type="transmembrane region" description="Helical" evidence="5">
    <location>
        <begin position="75"/>
        <end position="94"/>
    </location>
</feature>
<keyword evidence="3 5" id="KW-1133">Transmembrane helix</keyword>
<comment type="subcellular location">
    <subcellularLocation>
        <location evidence="1">Membrane</location>
        <topology evidence="1">Multi-pass membrane protein</topology>
    </subcellularLocation>
</comment>
<reference evidence="7 8" key="1">
    <citation type="submission" date="2019-07" db="EMBL/GenBank/DDBJ databases">
        <title>Genome sequencing of 100 strains of the haloalkaliphilic chemolithoautotrophic sulfur-oxidizing bacterium Thioalkalivibrio.</title>
        <authorList>
            <person name="Muyzer G."/>
        </authorList>
    </citation>
    <scope>NUCLEOTIDE SEQUENCE [LARGE SCALE GENOMIC DNA]</scope>
    <source>
        <strain evidence="7 8">ASO4-4</strain>
    </source>
</reference>
<evidence type="ECO:0000256" key="3">
    <source>
        <dbReference type="ARBA" id="ARBA00022989"/>
    </source>
</evidence>
<dbReference type="InterPro" id="IPR051533">
    <property type="entry name" value="WaaL-like"/>
</dbReference>
<dbReference type="AlphaFoldDB" id="A0A562R2T2"/>
<keyword evidence="8" id="KW-1185">Reference proteome</keyword>
<comment type="caution">
    <text evidence="7">The sequence shown here is derived from an EMBL/GenBank/DDBJ whole genome shotgun (WGS) entry which is preliminary data.</text>
</comment>
<keyword evidence="2 5" id="KW-0812">Transmembrane</keyword>
<dbReference type="PANTHER" id="PTHR37422:SF17">
    <property type="entry name" value="O-ANTIGEN LIGASE"/>
    <property type="match status" value="1"/>
</dbReference>
<accession>A0A562R2T2</accession>
<evidence type="ECO:0000259" key="6">
    <source>
        <dbReference type="Pfam" id="PF04932"/>
    </source>
</evidence>
<dbReference type="PANTHER" id="PTHR37422">
    <property type="entry name" value="TEICHURONIC ACID BIOSYNTHESIS PROTEIN TUAE"/>
    <property type="match status" value="1"/>
</dbReference>
<feature type="transmembrane region" description="Helical" evidence="5">
    <location>
        <begin position="329"/>
        <end position="349"/>
    </location>
</feature>
<name>A0A562R2T2_9BACT</name>
<dbReference type="GO" id="GO:0016020">
    <property type="term" value="C:membrane"/>
    <property type="evidence" value="ECO:0007669"/>
    <property type="project" value="UniProtKB-SubCell"/>
</dbReference>
<evidence type="ECO:0000256" key="2">
    <source>
        <dbReference type="ARBA" id="ARBA00022692"/>
    </source>
</evidence>
<evidence type="ECO:0000313" key="8">
    <source>
        <dbReference type="Proteomes" id="UP000318307"/>
    </source>
</evidence>
<dbReference type="OrthoDB" id="5445132at2"/>
<feature type="transmembrane region" description="Helical" evidence="5">
    <location>
        <begin position="385"/>
        <end position="406"/>
    </location>
</feature>
<gene>
    <name evidence="7" type="ORF">LZ24_03256</name>
</gene>
<feature type="transmembrane region" description="Helical" evidence="5">
    <location>
        <begin position="7"/>
        <end position="26"/>
    </location>
</feature>
<feature type="domain" description="O-antigen ligase-related" evidence="6">
    <location>
        <begin position="198"/>
        <end position="342"/>
    </location>
</feature>
<dbReference type="EMBL" id="VLLC01000049">
    <property type="protein sequence ID" value="TWI63385.1"/>
    <property type="molecule type" value="Genomic_DNA"/>
</dbReference>
<dbReference type="GO" id="GO:0016874">
    <property type="term" value="F:ligase activity"/>
    <property type="evidence" value="ECO:0007669"/>
    <property type="project" value="UniProtKB-KW"/>
</dbReference>
<organism evidence="7 8">
    <name type="scientific">Desulfobotulus alkaliphilus</name>
    <dbReference type="NCBI Taxonomy" id="622671"/>
    <lineage>
        <taxon>Bacteria</taxon>
        <taxon>Pseudomonadati</taxon>
        <taxon>Thermodesulfobacteriota</taxon>
        <taxon>Desulfobacteria</taxon>
        <taxon>Desulfobacterales</taxon>
        <taxon>Desulfobacteraceae</taxon>
        <taxon>Desulfobotulus</taxon>
    </lineage>
</organism>
<keyword evidence="4 5" id="KW-0472">Membrane</keyword>
<dbReference type="Pfam" id="PF04932">
    <property type="entry name" value="Wzy_C"/>
    <property type="match status" value="1"/>
</dbReference>
<feature type="transmembrane region" description="Helical" evidence="5">
    <location>
        <begin position="167"/>
        <end position="184"/>
    </location>
</feature>
<feature type="transmembrane region" description="Helical" evidence="5">
    <location>
        <begin position="100"/>
        <end position="118"/>
    </location>
</feature>
<feature type="transmembrane region" description="Helical" evidence="5">
    <location>
        <begin position="46"/>
        <end position="63"/>
    </location>
</feature>
<feature type="transmembrane region" description="Helical" evidence="5">
    <location>
        <begin position="361"/>
        <end position="379"/>
    </location>
</feature>
<evidence type="ECO:0000256" key="4">
    <source>
        <dbReference type="ARBA" id="ARBA00023136"/>
    </source>
</evidence>
<evidence type="ECO:0000256" key="1">
    <source>
        <dbReference type="ARBA" id="ARBA00004141"/>
    </source>
</evidence>
<feature type="transmembrane region" description="Helical" evidence="5">
    <location>
        <begin position="125"/>
        <end position="147"/>
    </location>
</feature>
<sequence length="411" mass="47591">MSSVKRGLINVEFLHIIPFILFWLYYSGIPHLLWGYSDGESDRIRQIVLGLAYLVALFCHVFNPLVIKNLLYIKAYLLVVFYAILSILWAYAINQVFINAVHHIGLVLTLNCAVYFLLKRPEVNVFKWFFVFSLIVMMLSVFLSVLVPHVGHHVSQRWSGVYAHPNTLGLFSFFAFWSASFYFVMIPDVKVRLLCVVLALLAFVNLFFANSVTSIISCIILLLFIQFFNVKELSLSLREGYFLFAGMIFALFFTIVLVALIFPGLDVASTFFSVSGRDENLTGRTYLWILAFELIEKKFLLGWGFDSLRYFNHVNLINYNQFHNGYLDIMVKGGVVGICVFLGFVCFFLKKLYQFRGIKPVYYKAFIAFFFVVAIVNITESSFLRIGHFFWFFISFIYFYVSIILIKGPRL</sequence>
<keyword evidence="7" id="KW-0436">Ligase</keyword>
<dbReference type="Proteomes" id="UP000318307">
    <property type="component" value="Unassembled WGS sequence"/>
</dbReference>
<evidence type="ECO:0000256" key="5">
    <source>
        <dbReference type="SAM" id="Phobius"/>
    </source>
</evidence>
<protein>
    <submittedName>
        <fullName evidence="7">O-antigen ligase</fullName>
    </submittedName>
</protein>
<feature type="transmembrane region" description="Helical" evidence="5">
    <location>
        <begin position="191"/>
        <end position="208"/>
    </location>
</feature>
<dbReference type="InterPro" id="IPR007016">
    <property type="entry name" value="O-antigen_ligase-rel_domated"/>
</dbReference>
<evidence type="ECO:0000313" key="7">
    <source>
        <dbReference type="EMBL" id="TWI63385.1"/>
    </source>
</evidence>
<feature type="transmembrane region" description="Helical" evidence="5">
    <location>
        <begin position="242"/>
        <end position="262"/>
    </location>
</feature>
<proteinExistence type="predicted"/>